<gene>
    <name evidence="4" type="ORF">BAE44_0002619</name>
</gene>
<keyword evidence="2" id="KW-1133">Transmembrane helix</keyword>
<dbReference type="EMBL" id="LWDX02009415">
    <property type="protein sequence ID" value="OEL36360.1"/>
    <property type="molecule type" value="Genomic_DNA"/>
</dbReference>
<feature type="region of interest" description="Disordered" evidence="1">
    <location>
        <begin position="391"/>
        <end position="411"/>
    </location>
</feature>
<name>A0A1E5WGU3_9POAL</name>
<keyword evidence="2" id="KW-0472">Membrane</keyword>
<dbReference type="Proteomes" id="UP000095767">
    <property type="component" value="Unassembled WGS sequence"/>
</dbReference>
<sequence>MKPWLRQAFGLIYTRANVIFTPAYLACHVLLVPSMYIAAIMLFATSDKHEYSRTDVKTTYFLLFFTSVLDVFGLLISELMYWLMSSKAKVPALCENLPGYNLIDSVLRTMRPSTGPLLKLAKRMGYKEGYFRRQKDSLYRSVSEFIRLELVSASSNVDNADFSSYRSFTKDYWTRRPVLRDACRTRTEIQSSLRRSPFDASVLLWHIATDLCFRFKPPKYFSCRPPHAELLREVCTEGISNYMAYLLNFQAEMLMTGSRQHLFTEAVEHMEYILAKASIKGKLEDKQQLDDAILDRITKEASELASDSIKGRYTLIHDACKLAKELMGIEEETRWGLMYRVWVGMLCYSASMCRGYLHAKSLGEGGEFLSYVWLIISLRGTKTLADKLQMPEPEAEELEKTTPIDGGAQEGKSVVASTSTLEAGDQLPLAQIFR</sequence>
<proteinExistence type="predicted"/>
<protein>
    <recommendedName>
        <fullName evidence="3">DUF4220 domain-containing protein</fullName>
    </recommendedName>
</protein>
<accession>A0A1E5WGU3</accession>
<keyword evidence="5" id="KW-1185">Reference proteome</keyword>
<dbReference type="PANTHER" id="PTHR31325">
    <property type="entry name" value="OS01G0798800 PROTEIN-RELATED"/>
    <property type="match status" value="1"/>
</dbReference>
<feature type="domain" description="DUF4220" evidence="3">
    <location>
        <begin position="9"/>
        <end position="85"/>
    </location>
</feature>
<evidence type="ECO:0000256" key="2">
    <source>
        <dbReference type="SAM" id="Phobius"/>
    </source>
</evidence>
<dbReference type="Pfam" id="PF13968">
    <property type="entry name" value="DUF4220"/>
    <property type="match status" value="1"/>
</dbReference>
<dbReference type="STRING" id="888268.A0A1E5WGU3"/>
<reference evidence="4 5" key="1">
    <citation type="submission" date="2016-09" db="EMBL/GenBank/DDBJ databases">
        <title>The draft genome of Dichanthelium oligosanthes: A C3 panicoid grass species.</title>
        <authorList>
            <person name="Studer A.J."/>
            <person name="Schnable J.C."/>
            <person name="Brutnell T.P."/>
        </authorList>
    </citation>
    <scope>NUCLEOTIDE SEQUENCE [LARGE SCALE GENOMIC DNA]</scope>
    <source>
        <strain evidence="5">cv. Kellogg 1175</strain>
        <tissue evidence="4">Leaf</tissue>
    </source>
</reference>
<evidence type="ECO:0000256" key="1">
    <source>
        <dbReference type="SAM" id="MobiDB-lite"/>
    </source>
</evidence>
<dbReference type="OrthoDB" id="679215at2759"/>
<comment type="caution">
    <text evidence="4">The sequence shown here is derived from an EMBL/GenBank/DDBJ whole genome shotgun (WGS) entry which is preliminary data.</text>
</comment>
<feature type="transmembrane region" description="Helical" evidence="2">
    <location>
        <begin position="23"/>
        <end position="46"/>
    </location>
</feature>
<organism evidence="4 5">
    <name type="scientific">Dichanthelium oligosanthes</name>
    <dbReference type="NCBI Taxonomy" id="888268"/>
    <lineage>
        <taxon>Eukaryota</taxon>
        <taxon>Viridiplantae</taxon>
        <taxon>Streptophyta</taxon>
        <taxon>Embryophyta</taxon>
        <taxon>Tracheophyta</taxon>
        <taxon>Spermatophyta</taxon>
        <taxon>Magnoliopsida</taxon>
        <taxon>Liliopsida</taxon>
        <taxon>Poales</taxon>
        <taxon>Poaceae</taxon>
        <taxon>PACMAD clade</taxon>
        <taxon>Panicoideae</taxon>
        <taxon>Panicodae</taxon>
        <taxon>Paniceae</taxon>
        <taxon>Dichantheliinae</taxon>
        <taxon>Dichanthelium</taxon>
    </lineage>
</organism>
<keyword evidence="2" id="KW-0812">Transmembrane</keyword>
<evidence type="ECO:0000259" key="3">
    <source>
        <dbReference type="Pfam" id="PF13968"/>
    </source>
</evidence>
<evidence type="ECO:0000313" key="4">
    <source>
        <dbReference type="EMBL" id="OEL36360.1"/>
    </source>
</evidence>
<dbReference type="InterPro" id="IPR007658">
    <property type="entry name" value="DUF594"/>
</dbReference>
<dbReference type="AlphaFoldDB" id="A0A1E5WGU3"/>
<evidence type="ECO:0000313" key="5">
    <source>
        <dbReference type="Proteomes" id="UP000095767"/>
    </source>
</evidence>
<dbReference type="InterPro" id="IPR025315">
    <property type="entry name" value="DUF4220"/>
</dbReference>
<feature type="transmembrane region" description="Helical" evidence="2">
    <location>
        <begin position="58"/>
        <end position="84"/>
    </location>
</feature>
<dbReference type="Pfam" id="PF04578">
    <property type="entry name" value="DUF594"/>
    <property type="match status" value="1"/>
</dbReference>